<sequence>MSRFLLSAAVLLAGLTGTAAPAVAAEPAAPSAQTSPVVTRQAVAVALVRTGGGSGQAVTTLVGANTREDAAVLRLASSAAFLALRPSYTIARVPANRFTYRIEAGYRDRTTKRVIVVQGAPGTPQVALDVIRMMTNVRGMNLDNVRLNFGPGFPFN</sequence>
<evidence type="ECO:0008006" key="4">
    <source>
        <dbReference type="Google" id="ProtNLM"/>
    </source>
</evidence>
<evidence type="ECO:0000313" key="2">
    <source>
        <dbReference type="EMBL" id="SNS39634.1"/>
    </source>
</evidence>
<keyword evidence="3" id="KW-1185">Reference proteome</keyword>
<gene>
    <name evidence="2" type="ORF">SAMN06264365_1153</name>
</gene>
<name>A0A239E6X7_9ACTN</name>
<dbReference type="RefSeq" id="WP_143232688.1">
    <property type="nucleotide sequence ID" value="NZ_BOMU01000074.1"/>
</dbReference>
<keyword evidence="1" id="KW-0732">Signal</keyword>
<organism evidence="2 3">
    <name type="scientific">Actinoplanes regularis</name>
    <dbReference type="NCBI Taxonomy" id="52697"/>
    <lineage>
        <taxon>Bacteria</taxon>
        <taxon>Bacillati</taxon>
        <taxon>Actinomycetota</taxon>
        <taxon>Actinomycetes</taxon>
        <taxon>Micromonosporales</taxon>
        <taxon>Micromonosporaceae</taxon>
        <taxon>Actinoplanes</taxon>
    </lineage>
</organism>
<dbReference type="OrthoDB" id="4559942at2"/>
<feature type="chain" id="PRO_5012195893" description="Sporulation and spore germination" evidence="1">
    <location>
        <begin position="25"/>
        <end position="156"/>
    </location>
</feature>
<protein>
    <recommendedName>
        <fullName evidence="4">Sporulation and spore germination</fullName>
    </recommendedName>
</protein>
<reference evidence="2 3" key="1">
    <citation type="submission" date="2017-06" db="EMBL/GenBank/DDBJ databases">
        <authorList>
            <person name="Kim H.J."/>
            <person name="Triplett B.A."/>
        </authorList>
    </citation>
    <scope>NUCLEOTIDE SEQUENCE [LARGE SCALE GENOMIC DNA]</scope>
    <source>
        <strain evidence="2 3">DSM 43151</strain>
    </source>
</reference>
<feature type="signal peptide" evidence="1">
    <location>
        <begin position="1"/>
        <end position="24"/>
    </location>
</feature>
<proteinExistence type="predicted"/>
<dbReference type="EMBL" id="FZNR01000015">
    <property type="protein sequence ID" value="SNS39634.1"/>
    <property type="molecule type" value="Genomic_DNA"/>
</dbReference>
<accession>A0A239E6X7</accession>
<dbReference type="Proteomes" id="UP000198415">
    <property type="component" value="Unassembled WGS sequence"/>
</dbReference>
<evidence type="ECO:0000256" key="1">
    <source>
        <dbReference type="SAM" id="SignalP"/>
    </source>
</evidence>
<evidence type="ECO:0000313" key="3">
    <source>
        <dbReference type="Proteomes" id="UP000198415"/>
    </source>
</evidence>
<dbReference type="AlphaFoldDB" id="A0A239E6X7"/>